<keyword evidence="4" id="KW-0651">Protein splicing</keyword>
<dbReference type="InterPro" id="IPR020568">
    <property type="entry name" value="Ribosomal_Su5_D2-typ_SF"/>
</dbReference>
<evidence type="ECO:0000313" key="11">
    <source>
        <dbReference type="Proteomes" id="UP000016986"/>
    </source>
</evidence>
<dbReference type="GO" id="GO:0003677">
    <property type="term" value="F:DNA binding"/>
    <property type="evidence" value="ECO:0007669"/>
    <property type="project" value="UniProtKB-UniRule"/>
</dbReference>
<keyword evidence="1 8" id="KW-0547">Nucleotide-binding</keyword>
<dbReference type="InterPro" id="IPR004042">
    <property type="entry name" value="Intein_endonuc_central"/>
</dbReference>
<dbReference type="NCBIfam" id="TIGR01443">
    <property type="entry name" value="intein_Cterm"/>
    <property type="match status" value="1"/>
</dbReference>
<dbReference type="eggNOG" id="arCOG03145">
    <property type="taxonomic scope" value="Archaea"/>
</dbReference>
<dbReference type="CDD" id="cd00081">
    <property type="entry name" value="Hint"/>
    <property type="match status" value="1"/>
</dbReference>
<dbReference type="InterPro" id="IPR006142">
    <property type="entry name" value="INTEIN"/>
</dbReference>
<evidence type="ECO:0000313" key="10">
    <source>
        <dbReference type="EMBL" id="GAD52543.1"/>
    </source>
</evidence>
<dbReference type="EC" id="5.6.2.2" evidence="8"/>
<organism evidence="10 11">
    <name type="scientific">Halarchaeum acidiphilum MH1-52-1</name>
    <dbReference type="NCBI Taxonomy" id="1261545"/>
    <lineage>
        <taxon>Archaea</taxon>
        <taxon>Methanobacteriati</taxon>
        <taxon>Methanobacteriota</taxon>
        <taxon>Stenosarchaea group</taxon>
        <taxon>Halobacteria</taxon>
        <taxon>Halobacteriales</taxon>
        <taxon>Halobacteriaceae</taxon>
    </lineage>
</organism>
<dbReference type="InterPro" id="IPR015320">
    <property type="entry name" value="TopoVI_B_transducer"/>
</dbReference>
<dbReference type="GO" id="GO:0004519">
    <property type="term" value="F:endonuclease activity"/>
    <property type="evidence" value="ECO:0007669"/>
    <property type="project" value="InterPro"/>
</dbReference>
<dbReference type="InterPro" id="IPR036890">
    <property type="entry name" value="HATPase_C_sf"/>
</dbReference>
<dbReference type="Gene3D" id="3.10.28.10">
    <property type="entry name" value="Homing endonucleases"/>
    <property type="match status" value="1"/>
</dbReference>
<dbReference type="NCBIfam" id="TIGR01445">
    <property type="entry name" value="intein_Nterm"/>
    <property type="match status" value="1"/>
</dbReference>
<proteinExistence type="inferred from homology"/>
<keyword evidence="7 8" id="KW-0413">Isomerase</keyword>
<dbReference type="InterPro" id="IPR027434">
    <property type="entry name" value="Homing_endonucl"/>
</dbReference>
<dbReference type="Gene3D" id="6.10.20.80">
    <property type="match status" value="1"/>
</dbReference>
<feature type="domain" description="DOD-type homing endonuclease" evidence="9">
    <location>
        <begin position="364"/>
        <end position="496"/>
    </location>
</feature>
<protein>
    <recommendedName>
        <fullName evidence="8">Type 2 DNA topoisomerase 6 subunit B</fullName>
        <ecNumber evidence="8">5.6.2.2</ecNumber>
    </recommendedName>
    <alternativeName>
        <fullName evidence="8">Type II DNA topoisomerase VI subunit B</fullName>
        <shortName evidence="8">TopoVI-B</shortName>
    </alternativeName>
</protein>
<dbReference type="Gene3D" id="3.30.230.10">
    <property type="match status" value="1"/>
</dbReference>
<dbReference type="InterPro" id="IPR003587">
    <property type="entry name" value="Hint_dom_N"/>
</dbReference>
<dbReference type="HAMAP" id="MF_00322">
    <property type="entry name" value="Top6B"/>
    <property type="match status" value="1"/>
</dbReference>
<dbReference type="InterPro" id="IPR006141">
    <property type="entry name" value="Intein_N"/>
</dbReference>
<comment type="caution">
    <text evidence="10">The sequence shown here is derived from an EMBL/GenBank/DDBJ whole genome shotgun (WGS) entry which is preliminary data.</text>
</comment>
<dbReference type="Pfam" id="PF09239">
    <property type="entry name" value="Topo-VIb_trans"/>
    <property type="match status" value="1"/>
</dbReference>
<dbReference type="InterPro" id="IPR036844">
    <property type="entry name" value="Hint_dom_sf"/>
</dbReference>
<dbReference type="Pfam" id="PF14890">
    <property type="entry name" value="Intein_splicing"/>
    <property type="match status" value="1"/>
</dbReference>
<keyword evidence="2" id="KW-0068">Autocatalytic cleavage</keyword>
<name>U3ACP2_9EURY</name>
<evidence type="ECO:0000256" key="5">
    <source>
        <dbReference type="ARBA" id="ARBA00023029"/>
    </source>
</evidence>
<reference evidence="10 11" key="1">
    <citation type="submission" date="2013-09" db="EMBL/GenBank/DDBJ databases">
        <title>Whole genome sequencing of Halarchaeum acidiphilum strain MH1-52-1.</title>
        <authorList>
            <person name="Shimane Y."/>
            <person name="Minegishi H."/>
            <person name="Nishi S."/>
            <person name="Echigo A."/>
            <person name="Shuto A."/>
            <person name="Konishi M."/>
            <person name="Ito T."/>
            <person name="Ohkuma M."/>
            <person name="Ohta Y."/>
            <person name="Nagano Y."/>
            <person name="Tsubouchi T."/>
            <person name="Mori K."/>
            <person name="Usui K."/>
            <person name="Kamekura M."/>
            <person name="Usami R."/>
            <person name="Takaki Y."/>
            <person name="Hatada Y."/>
        </authorList>
    </citation>
    <scope>NUCLEOTIDE SEQUENCE [LARGE SCALE GENOMIC DNA]</scope>
    <source>
        <strain evidence="10 11">JCM 16109</strain>
    </source>
</reference>
<keyword evidence="5 8" id="KW-0799">Topoisomerase</keyword>
<dbReference type="Pfam" id="PF18000">
    <property type="entry name" value="Top6b_C"/>
    <property type="match status" value="1"/>
</dbReference>
<dbReference type="PROSITE" id="PS50819">
    <property type="entry name" value="INTEIN_ENDONUCLEASE"/>
    <property type="match status" value="1"/>
</dbReference>
<evidence type="ECO:0000256" key="7">
    <source>
        <dbReference type="ARBA" id="ARBA00023235"/>
    </source>
</evidence>
<dbReference type="GO" id="GO:0006265">
    <property type="term" value="P:DNA topological change"/>
    <property type="evidence" value="ECO:0007669"/>
    <property type="project" value="UniProtKB-UniRule"/>
</dbReference>
<dbReference type="CDD" id="cd00823">
    <property type="entry name" value="TopoIIB_Trans"/>
    <property type="match status" value="1"/>
</dbReference>
<dbReference type="Gene3D" id="2.170.16.10">
    <property type="entry name" value="Hedgehog/Intein (Hint) domain"/>
    <property type="match status" value="1"/>
</dbReference>
<dbReference type="InterPro" id="IPR014721">
    <property type="entry name" value="Ribsml_uS5_D2-typ_fold_subgr"/>
</dbReference>
<comment type="similarity">
    <text evidence="8">Belongs to the TOP6B family.</text>
</comment>
<dbReference type="InterPro" id="IPR040494">
    <property type="entry name" value="Top6b_C"/>
</dbReference>
<accession>U3ACP2</accession>
<comment type="function">
    <text evidence="8">Relaxes both positive and negative superturns and exhibits a strong decatenase activity.</text>
</comment>
<evidence type="ECO:0000256" key="8">
    <source>
        <dbReference type="HAMAP-Rule" id="MF_00322"/>
    </source>
</evidence>
<dbReference type="Proteomes" id="UP000016986">
    <property type="component" value="Unassembled WGS sequence"/>
</dbReference>
<dbReference type="Pfam" id="PF02518">
    <property type="entry name" value="HATPase_c"/>
    <property type="match status" value="1"/>
</dbReference>
<dbReference type="eggNOG" id="arCOG03146">
    <property type="taxonomic scope" value="Archaea"/>
</dbReference>
<evidence type="ECO:0000256" key="6">
    <source>
        <dbReference type="ARBA" id="ARBA00023125"/>
    </source>
</evidence>
<dbReference type="Gene3D" id="1.10.8.50">
    <property type="match status" value="1"/>
</dbReference>
<dbReference type="Gene3D" id="3.30.565.10">
    <property type="entry name" value="Histidine kinase-like ATPase, C-terminal domain"/>
    <property type="match status" value="2"/>
</dbReference>
<sequence length="1364" mass="148417">MTSFQSTLADGDDDGIAEELAASQREISIAEFFEKNKHMLGFDSGARGLVTAVKEAVDNALDAAEEAGILPDIYIEIDESGDYYTLVVEDNGPGITKEQIPKVFGKLLYGSRFHSREQSLTPDQELLVRRDGVVETVPIGVLCDAYLPTEGAATAPLPADIEVPSFDRGTHEMSWQPVTHAIRHETDERTYEITTEKGRTVEVTGNHSLFSVTKDGETKQVKAGELEPGDAVLTPRSLPTTDDPVESANLLEHLTREQLDDRRLYVYGFDRDALEEIRSGETIRKKPREDSERKRTYYRYDGVDVLKDSLESNYLEKGYLPASTVLELGWEERAADCDLKTYQVGGEETTIPVTVPLTDEFARLLGYYVAEGHVGPRQVGFTFGSHEDELIEATETAVAGVGGGTTTVERERNSTRVKAFGSPLAMFLGNVCGKGAENKRVPSFLFDAPADVQREFLTAVYRGDGSDSHPGNELSHTTVSETLARGISVLWNMQGVLASTETAENTSGYAEDGSTTYRTTVYGEDLSVLDDFGERKPTGEQGYKRIPTSLLDDVRVDDVDAHTVPDTIPGLLRGAGVGSSVEHAEVYQSLIEAALDGDAVEKPRYTHNLVEMGLLDADHEPTDALEALYSTLQALQGLTETDMCLLPVQSVEETEAPEYVYDISVPGATSEDENFVVANDGALSVKNSRGQQGIGISAAVLYSQLTSGTPAKITSRTQGSDEANYYELVIDTDTNEPVISEEETVSWDRSHGTRIELEMEANMRARGQLHDYAEHTAVVNPHARLELREPNETFKFERAEDASLPAETEEIRPHPHGVELGALIKMLGETDSRTVRGFLREEFTRVGAKTADNICDAFRDRHDGRELAWRVPGASEDDLDARIADAVSNKPADATAAFAAAVADAVRDRGALSYTDLEALVADVAAETETEITFGATVRENVVDALWAVITADRRGDLYRHVDAATTTQKDDATVDAIAERLAAKFGDDTPRDRVTRDELREFVERAADATENVDGVTVGETARENVTGEIWAGAHAVTDDLPAAGEIASDRNLARDLLEAMSAVDVMAPPTSCLAPIEDDLIEAGLRKEFDADFYAAATRDAEVHGGDPFVVEAGIAYGGELDSGGTVDVMRFANRVPLVYQRGACATTKVLKDIGWRNYGLDQPGGSGLPSGPCVIMVHVASTNVPFTSESKDAIASVPEIEDEVELAVREAARDLKGFLNERRSRQKRREKQSVIMDVLPTMAEKVAEMTAREPVDVDDSLARIMNNVLVEREREDGVVGITVENNTDANAKIDLTDIVSAEPADLTDGTVVEMDGEWFVKWSPTVASGEDATLEYAVSDDADCDLSVSGVADEKLTVSQE</sequence>
<evidence type="ECO:0000256" key="4">
    <source>
        <dbReference type="ARBA" id="ARBA00023000"/>
    </source>
</evidence>
<dbReference type="InterPro" id="IPR030934">
    <property type="entry name" value="Intein_C"/>
</dbReference>
<keyword evidence="6 8" id="KW-0238">DNA-binding</keyword>
<dbReference type="GO" id="GO:0003918">
    <property type="term" value="F:DNA topoisomerase type II (double strand cut, ATP-hydrolyzing) activity"/>
    <property type="evidence" value="ECO:0007669"/>
    <property type="project" value="UniProtKB-UniRule"/>
</dbReference>
<dbReference type="PROSITE" id="PS50818">
    <property type="entry name" value="INTEIN_C_TER"/>
    <property type="match status" value="1"/>
</dbReference>
<dbReference type="PANTHER" id="PTHR48444">
    <property type="entry name" value="DNA TOPOISOMERASE 6 SUBUNIT B"/>
    <property type="match status" value="1"/>
</dbReference>
<dbReference type="GO" id="GO:0005524">
    <property type="term" value="F:ATP binding"/>
    <property type="evidence" value="ECO:0007669"/>
    <property type="project" value="UniProtKB-UniRule"/>
</dbReference>
<keyword evidence="3 8" id="KW-0067">ATP-binding</keyword>
<evidence type="ECO:0000256" key="3">
    <source>
        <dbReference type="ARBA" id="ARBA00022840"/>
    </source>
</evidence>
<dbReference type="EMBL" id="BATA01000026">
    <property type="protein sequence ID" value="GAD52543.1"/>
    <property type="molecule type" value="Genomic_DNA"/>
</dbReference>
<dbReference type="eggNOG" id="arCOG01165">
    <property type="taxonomic scope" value="Archaea"/>
</dbReference>
<dbReference type="InterPro" id="IPR003594">
    <property type="entry name" value="HATPase_dom"/>
</dbReference>
<dbReference type="SUPFAM" id="SSF51294">
    <property type="entry name" value="Hedgehog/intein (Hint) domain"/>
    <property type="match status" value="1"/>
</dbReference>
<evidence type="ECO:0000256" key="2">
    <source>
        <dbReference type="ARBA" id="ARBA00022813"/>
    </source>
</evidence>
<dbReference type="SUPFAM" id="SSF55874">
    <property type="entry name" value="ATPase domain of HSP90 chaperone/DNA topoisomerase II/histidine kinase"/>
    <property type="match status" value="2"/>
</dbReference>
<dbReference type="OrthoDB" id="65493at2157"/>
<feature type="binding site" evidence="8">
    <location>
        <position position="1194"/>
    </location>
    <ligand>
        <name>ATP</name>
        <dbReference type="ChEBI" id="CHEBI:30616"/>
    </ligand>
</feature>
<dbReference type="GO" id="GO:0016539">
    <property type="term" value="P:intein-mediated protein splicing"/>
    <property type="evidence" value="ECO:0007669"/>
    <property type="project" value="InterPro"/>
</dbReference>
<dbReference type="GO" id="GO:0006260">
    <property type="term" value="P:DNA replication"/>
    <property type="evidence" value="ECO:0007669"/>
    <property type="project" value="UniProtKB-UniRule"/>
</dbReference>
<feature type="binding site" evidence="8">
    <location>
        <begin position="690"/>
        <end position="697"/>
    </location>
    <ligand>
        <name>ATP</name>
        <dbReference type="ChEBI" id="CHEBI:30616"/>
    </ligand>
</feature>
<evidence type="ECO:0000259" key="9">
    <source>
        <dbReference type="PROSITE" id="PS50819"/>
    </source>
</evidence>
<comment type="catalytic activity">
    <reaction evidence="8">
        <text>ATP-dependent breakage, passage and rejoining of double-stranded DNA.</text>
        <dbReference type="EC" id="5.6.2.2"/>
    </reaction>
</comment>
<dbReference type="SMART" id="SM00306">
    <property type="entry name" value="HintN"/>
    <property type="match status" value="1"/>
</dbReference>
<keyword evidence="11" id="KW-1185">Reference proteome</keyword>
<dbReference type="SUPFAM" id="SSF55608">
    <property type="entry name" value="Homing endonucleases"/>
    <property type="match status" value="1"/>
</dbReference>
<dbReference type="PRINTS" id="PR00379">
    <property type="entry name" value="INTEIN"/>
</dbReference>
<comment type="subunit">
    <text evidence="8">Homodimer. Heterotetramer of two Top6A and two Top6B chains.</text>
</comment>
<comment type="caution">
    <text evidence="8">Lacks conserved residue(s) required for the propagation of feature annotation.</text>
</comment>
<feature type="binding site" evidence="8">
    <location>
        <position position="59"/>
    </location>
    <ligand>
        <name>ATP</name>
        <dbReference type="ChEBI" id="CHEBI:30616"/>
    </ligand>
</feature>
<dbReference type="Gene3D" id="2.60.40.2960">
    <property type="match status" value="1"/>
</dbReference>
<dbReference type="SUPFAM" id="SSF54211">
    <property type="entry name" value="Ribosomal protein S5 domain 2-like"/>
    <property type="match status" value="1"/>
</dbReference>
<gene>
    <name evidence="8" type="primary">top6B</name>
    <name evidence="10" type="ORF">MBEHAL_1303</name>
</gene>
<evidence type="ECO:0000256" key="1">
    <source>
        <dbReference type="ARBA" id="ARBA00022741"/>
    </source>
</evidence>
<dbReference type="PANTHER" id="PTHR48444:SF1">
    <property type="entry name" value="DNA TOPOISOMERASE 6 SUBUNIT B"/>
    <property type="match status" value="1"/>
</dbReference>
<dbReference type="InterPro" id="IPR005734">
    <property type="entry name" value="TopoVI_B"/>
</dbReference>
<dbReference type="PROSITE" id="PS50817">
    <property type="entry name" value="INTEIN_N_TER"/>
    <property type="match status" value="1"/>
</dbReference>